<dbReference type="Pfam" id="PF02910">
    <property type="entry name" value="Succ_DH_flav_C"/>
    <property type="match status" value="1"/>
</dbReference>
<evidence type="ECO:0000256" key="9">
    <source>
        <dbReference type="ARBA" id="ARBA00022642"/>
    </source>
</evidence>
<dbReference type="PANTHER" id="PTHR42716">
    <property type="entry name" value="L-ASPARTATE OXIDASE"/>
    <property type="match status" value="1"/>
</dbReference>
<dbReference type="Proteomes" id="UP000682739">
    <property type="component" value="Chromosome"/>
</dbReference>
<feature type="domain" description="Fumarate reductase/succinate dehydrogenase flavoprotein-like C-terminal" evidence="18">
    <location>
        <begin position="444"/>
        <end position="524"/>
    </location>
</feature>
<evidence type="ECO:0000256" key="16">
    <source>
        <dbReference type="RuleBase" id="RU362049"/>
    </source>
</evidence>
<comment type="catalytic activity">
    <reaction evidence="13">
        <text>L-aspartate + O2 = iminosuccinate + H2O2</text>
        <dbReference type="Rhea" id="RHEA:25876"/>
        <dbReference type="ChEBI" id="CHEBI:15379"/>
        <dbReference type="ChEBI" id="CHEBI:16240"/>
        <dbReference type="ChEBI" id="CHEBI:29991"/>
        <dbReference type="ChEBI" id="CHEBI:77875"/>
        <dbReference type="EC" id="1.4.3.16"/>
    </reaction>
    <physiologicalReaction direction="left-to-right" evidence="13">
        <dbReference type="Rhea" id="RHEA:25877"/>
    </physiologicalReaction>
</comment>
<dbReference type="InterPro" id="IPR027477">
    <property type="entry name" value="Succ_DH/fumarate_Rdtase_cat_sf"/>
</dbReference>
<evidence type="ECO:0000256" key="15">
    <source>
        <dbReference type="PIRSR" id="PIRSR000171-1"/>
    </source>
</evidence>
<gene>
    <name evidence="19" type="primary">nadB</name>
    <name evidence="19" type="ORF">J1N51_06725</name>
</gene>
<evidence type="ECO:0000256" key="13">
    <source>
        <dbReference type="ARBA" id="ARBA00048305"/>
    </source>
</evidence>
<dbReference type="PIRSF" id="PIRSF000171">
    <property type="entry name" value="SDHA_APRA_LASPO"/>
    <property type="match status" value="1"/>
</dbReference>
<dbReference type="InterPro" id="IPR036188">
    <property type="entry name" value="FAD/NAD-bd_sf"/>
</dbReference>
<organism evidence="19 20">
    <name type="scientific">Psychrosphaera ytuae</name>
    <dbReference type="NCBI Taxonomy" id="2820710"/>
    <lineage>
        <taxon>Bacteria</taxon>
        <taxon>Pseudomonadati</taxon>
        <taxon>Pseudomonadota</taxon>
        <taxon>Gammaproteobacteria</taxon>
        <taxon>Alteromonadales</taxon>
        <taxon>Pseudoalteromonadaceae</taxon>
        <taxon>Psychrosphaera</taxon>
    </lineage>
</organism>
<dbReference type="FunFam" id="3.90.700.10:FF:000002">
    <property type="entry name" value="L-aspartate oxidase"/>
    <property type="match status" value="1"/>
</dbReference>
<proteinExistence type="inferred from homology"/>
<evidence type="ECO:0000259" key="17">
    <source>
        <dbReference type="Pfam" id="PF00890"/>
    </source>
</evidence>
<dbReference type="GO" id="GO:0005737">
    <property type="term" value="C:cytoplasm"/>
    <property type="evidence" value="ECO:0007669"/>
    <property type="project" value="UniProtKB-SubCell"/>
</dbReference>
<dbReference type="GO" id="GO:0000166">
    <property type="term" value="F:nucleotide binding"/>
    <property type="evidence" value="ECO:0007669"/>
    <property type="project" value="UniProtKB-KW"/>
</dbReference>
<dbReference type="RefSeq" id="WP_208833159.1">
    <property type="nucleotide sequence ID" value="NZ_CP072110.1"/>
</dbReference>
<evidence type="ECO:0000256" key="6">
    <source>
        <dbReference type="ARBA" id="ARBA00021901"/>
    </source>
</evidence>
<evidence type="ECO:0000256" key="4">
    <source>
        <dbReference type="ARBA" id="ARBA00008562"/>
    </source>
</evidence>
<reference evidence="19" key="1">
    <citation type="submission" date="2021-03" db="EMBL/GenBank/DDBJ databases">
        <title>Description of Psychrosphaera ytuae sp. nov. isolated from deep sea sediment of South China Sea.</title>
        <authorList>
            <person name="Zhang J."/>
            <person name="Xu X.-D."/>
        </authorList>
    </citation>
    <scope>NUCLEOTIDE SEQUENCE</scope>
    <source>
        <strain evidence="19">MTZ26</strain>
    </source>
</reference>
<keyword evidence="9 16" id="KW-0662">Pyridine nucleotide biosynthesis</keyword>
<keyword evidence="10" id="KW-0547">Nucleotide-binding</keyword>
<keyword evidence="12 16" id="KW-0560">Oxidoreductase</keyword>
<dbReference type="SUPFAM" id="SSF56425">
    <property type="entry name" value="Succinate dehydrogenase/fumarate reductase flavoprotein, catalytic domain"/>
    <property type="match status" value="1"/>
</dbReference>
<dbReference type="SUPFAM" id="SSF46977">
    <property type="entry name" value="Succinate dehydrogenase/fumarate reductase flavoprotein C-terminal domain"/>
    <property type="match status" value="1"/>
</dbReference>
<keyword evidence="8 16" id="KW-0285">Flavoprotein</keyword>
<keyword evidence="20" id="KW-1185">Reference proteome</keyword>
<dbReference type="InterPro" id="IPR003953">
    <property type="entry name" value="FAD-dep_OxRdtase_2_FAD-bd"/>
</dbReference>
<dbReference type="Pfam" id="PF00890">
    <property type="entry name" value="FAD_binding_2"/>
    <property type="match status" value="1"/>
</dbReference>
<feature type="active site" description="Proton acceptor" evidence="15">
    <location>
        <position position="293"/>
    </location>
</feature>
<evidence type="ECO:0000256" key="12">
    <source>
        <dbReference type="ARBA" id="ARBA00023002"/>
    </source>
</evidence>
<evidence type="ECO:0000256" key="8">
    <source>
        <dbReference type="ARBA" id="ARBA00022630"/>
    </source>
</evidence>
<dbReference type="EC" id="1.4.3.16" evidence="5 14"/>
<comment type="cofactor">
    <cofactor evidence="1 16">
        <name>FAD</name>
        <dbReference type="ChEBI" id="CHEBI:57692"/>
    </cofactor>
</comment>
<dbReference type="SUPFAM" id="SSF51905">
    <property type="entry name" value="FAD/NAD(P)-binding domain"/>
    <property type="match status" value="1"/>
</dbReference>
<keyword evidence="11 16" id="KW-0274">FAD</keyword>
<feature type="domain" description="FAD-dependent oxidoreductase 2 FAD-binding" evidence="17">
    <location>
        <begin position="10"/>
        <end position="395"/>
    </location>
</feature>
<keyword evidence="7" id="KW-0963">Cytoplasm</keyword>
<dbReference type="NCBIfam" id="NF006567">
    <property type="entry name" value="PRK09077.1"/>
    <property type="match status" value="1"/>
</dbReference>
<dbReference type="InterPro" id="IPR037099">
    <property type="entry name" value="Fum_R/Succ_DH_flav-like_C_sf"/>
</dbReference>
<dbReference type="Gene3D" id="3.90.700.10">
    <property type="entry name" value="Succinate dehydrogenase/fumarate reductase flavoprotein, catalytic domain"/>
    <property type="match status" value="1"/>
</dbReference>
<evidence type="ECO:0000256" key="7">
    <source>
        <dbReference type="ARBA" id="ARBA00022490"/>
    </source>
</evidence>
<evidence type="ECO:0000256" key="14">
    <source>
        <dbReference type="NCBIfam" id="TIGR00551"/>
    </source>
</evidence>
<comment type="pathway">
    <text evidence="3 16">Cofactor biosynthesis; NAD(+) biosynthesis; iminoaspartate from L-aspartate (oxidase route): step 1/1.</text>
</comment>
<dbReference type="InterPro" id="IPR015939">
    <property type="entry name" value="Fum_Rdtase/Succ_DH_flav-like_C"/>
</dbReference>
<dbReference type="EMBL" id="CP072110">
    <property type="protein sequence ID" value="QTH65124.1"/>
    <property type="molecule type" value="Genomic_DNA"/>
</dbReference>
<sequence length="537" mass="59517">MSNDTQHYTDCLIIGSGAAGLTLALSIADQAKVIVLSKSALKEGSTLYAQGGIAAVFDENDSIDSHVQDTLIAGANLCDEEAVRYTASHAKSSMEWLIAQGVPFDQVTDSDGSSRYHLTREGGHSHRRILHAADATGKAVQTTLLDKVKAHPNIRLFERFNALDLVSEKSADDSNGSTDKTVKGAYVWNRNLERVEVVRAKFIALATGGASKVYQYTSNPDIASGDGIAMAWRAGCRVANMEFNQFHPTSLYHEKAQNFLISEALRGEGAKLRRPDGTRFMPDFDEREELAPRDIVARAIDFEMKRLGADCMYLDITHKEEEFILEHFPTIYAACLKVGIDITKEQIPVVPAAHYTCGGVMTDLKGQTDISNLFAIGEVAYTGLHGANRMASNSLLECIVFAQGAAEQILTRLEQQPEPGDIAHWDESKVTSSEEDILISHNWHELRLLMWDYVGIVRSDRRLIKALKRIELIKQETDEFYASFRVSNNLLELRNLVQVAQLIVQSALSRKESRGLHYTIDYPETLPTSSPTILSKV</sequence>
<dbReference type="InterPro" id="IPR005288">
    <property type="entry name" value="NadB"/>
</dbReference>
<evidence type="ECO:0000313" key="20">
    <source>
        <dbReference type="Proteomes" id="UP000682739"/>
    </source>
</evidence>
<dbReference type="Gene3D" id="3.50.50.60">
    <property type="entry name" value="FAD/NAD(P)-binding domain"/>
    <property type="match status" value="1"/>
</dbReference>
<evidence type="ECO:0000313" key="19">
    <source>
        <dbReference type="EMBL" id="QTH65124.1"/>
    </source>
</evidence>
<dbReference type="GO" id="GO:0008734">
    <property type="term" value="F:L-aspartate oxidase activity"/>
    <property type="evidence" value="ECO:0007669"/>
    <property type="project" value="UniProtKB-UniRule"/>
</dbReference>
<evidence type="ECO:0000256" key="10">
    <source>
        <dbReference type="ARBA" id="ARBA00022741"/>
    </source>
</evidence>
<evidence type="ECO:0000256" key="11">
    <source>
        <dbReference type="ARBA" id="ARBA00022827"/>
    </source>
</evidence>
<comment type="subcellular location">
    <subcellularLocation>
        <location evidence="2 16">Cytoplasm</location>
    </subcellularLocation>
</comment>
<dbReference type="FunFam" id="3.50.50.60:FF:000060">
    <property type="entry name" value="L-aspartate oxidase"/>
    <property type="match status" value="1"/>
</dbReference>
<dbReference type="PANTHER" id="PTHR42716:SF2">
    <property type="entry name" value="L-ASPARTATE OXIDASE, CHLOROPLASTIC"/>
    <property type="match status" value="1"/>
</dbReference>
<protein>
    <recommendedName>
        <fullName evidence="6 14">L-aspartate oxidase</fullName>
        <ecNumber evidence="5 14">1.4.3.16</ecNumber>
    </recommendedName>
</protein>
<evidence type="ECO:0000256" key="5">
    <source>
        <dbReference type="ARBA" id="ARBA00012173"/>
    </source>
</evidence>
<dbReference type="GO" id="GO:0034628">
    <property type="term" value="P:'de novo' NAD+ biosynthetic process from L-aspartate"/>
    <property type="evidence" value="ECO:0007669"/>
    <property type="project" value="TreeGrafter"/>
</dbReference>
<dbReference type="KEGG" id="psym:J1N51_06725"/>
<evidence type="ECO:0000256" key="2">
    <source>
        <dbReference type="ARBA" id="ARBA00004496"/>
    </source>
</evidence>
<accession>A0A975DED1</accession>
<dbReference type="PRINTS" id="PR00368">
    <property type="entry name" value="FADPNR"/>
</dbReference>
<dbReference type="FunFam" id="1.20.58.100:FF:000002">
    <property type="entry name" value="L-aspartate oxidase"/>
    <property type="match status" value="1"/>
</dbReference>
<evidence type="ECO:0000256" key="1">
    <source>
        <dbReference type="ARBA" id="ARBA00001974"/>
    </source>
</evidence>
<comment type="function">
    <text evidence="16">Catalyzes the oxidation of L-aspartate to iminoaspartate.</text>
</comment>
<name>A0A975DED1_9GAMM</name>
<evidence type="ECO:0000259" key="18">
    <source>
        <dbReference type="Pfam" id="PF02910"/>
    </source>
</evidence>
<evidence type="ECO:0000256" key="3">
    <source>
        <dbReference type="ARBA" id="ARBA00004950"/>
    </source>
</evidence>
<comment type="similarity">
    <text evidence="4 16">Belongs to the FAD-dependent oxidoreductase 2 family. NadB subfamily.</text>
</comment>
<dbReference type="AlphaFoldDB" id="A0A975DED1"/>
<dbReference type="NCBIfam" id="TIGR00551">
    <property type="entry name" value="nadB"/>
    <property type="match status" value="1"/>
</dbReference>
<dbReference type="Gene3D" id="1.20.58.100">
    <property type="entry name" value="Fumarate reductase/succinate dehydrogenase flavoprotein-like, C-terminal domain"/>
    <property type="match status" value="1"/>
</dbReference>